<evidence type="ECO:0008006" key="3">
    <source>
        <dbReference type="Google" id="ProtNLM"/>
    </source>
</evidence>
<protein>
    <recommendedName>
        <fullName evidence="3">Hsp20/alpha crystallin family protein</fullName>
    </recommendedName>
</protein>
<dbReference type="Proteomes" id="UP000608662">
    <property type="component" value="Unassembled WGS sequence"/>
</dbReference>
<evidence type="ECO:0000313" key="2">
    <source>
        <dbReference type="Proteomes" id="UP000608662"/>
    </source>
</evidence>
<reference evidence="1" key="1">
    <citation type="submission" date="2019-12" db="EMBL/GenBank/DDBJ databases">
        <title>Whole-genome sequence of Halomicrobium mukohataei pws1.</title>
        <authorList>
            <person name="Verma D.K."/>
            <person name="Gopal K."/>
            <person name="Prasad E.S."/>
        </authorList>
    </citation>
    <scope>NUCLEOTIDE SEQUENCE</scope>
    <source>
        <strain evidence="1">Pws1</strain>
    </source>
</reference>
<dbReference type="RefSeq" id="WP_170094089.1">
    <property type="nucleotide sequence ID" value="NZ_WOYG01000001.1"/>
</dbReference>
<evidence type="ECO:0000313" key="1">
    <source>
        <dbReference type="EMBL" id="NLV10386.1"/>
    </source>
</evidence>
<dbReference type="AlphaFoldDB" id="A0A847UD26"/>
<sequence>MTDQQQLVGDAPLRRYEYDDAVVLAADIGITGDATVDVVDDTAIVVVGDEQYDFDLPAGGARAFIRNGVLTVEMSEVSH</sequence>
<name>A0A847UD26_9EURY</name>
<accession>A0A847UD26</accession>
<proteinExistence type="predicted"/>
<dbReference type="InterPro" id="IPR055551">
    <property type="entry name" value="DUF7127"/>
</dbReference>
<organism evidence="1 2">
    <name type="scientific">Halomicrobium mukohataei</name>
    <dbReference type="NCBI Taxonomy" id="57705"/>
    <lineage>
        <taxon>Archaea</taxon>
        <taxon>Methanobacteriati</taxon>
        <taxon>Methanobacteriota</taxon>
        <taxon>Stenosarchaea group</taxon>
        <taxon>Halobacteria</taxon>
        <taxon>Halobacteriales</taxon>
        <taxon>Haloarculaceae</taxon>
        <taxon>Halomicrobium</taxon>
    </lineage>
</organism>
<dbReference type="Pfam" id="PF23444">
    <property type="entry name" value="DUF7127"/>
    <property type="match status" value="1"/>
</dbReference>
<gene>
    <name evidence="1" type="ORF">GOC74_10650</name>
</gene>
<dbReference type="EMBL" id="WOYG01000001">
    <property type="protein sequence ID" value="NLV10386.1"/>
    <property type="molecule type" value="Genomic_DNA"/>
</dbReference>
<comment type="caution">
    <text evidence="1">The sequence shown here is derived from an EMBL/GenBank/DDBJ whole genome shotgun (WGS) entry which is preliminary data.</text>
</comment>
<dbReference type="OrthoDB" id="304071at2157"/>